<dbReference type="RefSeq" id="WP_183560166.1">
    <property type="nucleotide sequence ID" value="NZ_CBCSLB010000002.1"/>
</dbReference>
<dbReference type="PROSITE" id="PS51175">
    <property type="entry name" value="CBM6"/>
    <property type="match status" value="1"/>
</dbReference>
<dbReference type="GO" id="GO:0016787">
    <property type="term" value="F:hydrolase activity"/>
    <property type="evidence" value="ECO:0007669"/>
    <property type="project" value="InterPro"/>
</dbReference>
<protein>
    <submittedName>
        <fullName evidence="4">DUF1680 family protein</fullName>
    </submittedName>
</protein>
<name>A0A7W5C5B2_9BACL</name>
<dbReference type="SUPFAM" id="SSF48208">
    <property type="entry name" value="Six-hairpin glycosidases"/>
    <property type="match status" value="1"/>
</dbReference>
<dbReference type="Gene3D" id="1.20.1270.90">
    <property type="entry name" value="AF1782-like"/>
    <property type="match status" value="1"/>
</dbReference>
<keyword evidence="1" id="KW-0732">Signal</keyword>
<reference evidence="4 5" key="1">
    <citation type="submission" date="2020-08" db="EMBL/GenBank/DDBJ databases">
        <title>Genomic Encyclopedia of Type Strains, Phase III (KMG-III): the genomes of soil and plant-associated and newly described type strains.</title>
        <authorList>
            <person name="Whitman W."/>
        </authorList>
    </citation>
    <scope>NUCLEOTIDE SEQUENCE [LARGE SCALE GENOMIC DNA]</scope>
    <source>
        <strain evidence="4 5">CECT 8234</strain>
    </source>
</reference>
<dbReference type="GO" id="GO:0000272">
    <property type="term" value="P:polysaccharide catabolic process"/>
    <property type="evidence" value="ECO:0007669"/>
    <property type="project" value="InterPro"/>
</dbReference>
<dbReference type="InterPro" id="IPR012878">
    <property type="entry name" value="Beta-AFase-like_GH127_cat"/>
</dbReference>
<dbReference type="Pfam" id="PF06439">
    <property type="entry name" value="3keto-disac_hyd"/>
    <property type="match status" value="1"/>
</dbReference>
<dbReference type="InterPro" id="IPR010496">
    <property type="entry name" value="AL/BT2_dom"/>
</dbReference>
<dbReference type="SUPFAM" id="SSF49384">
    <property type="entry name" value="Carbohydrate-binding domain"/>
    <property type="match status" value="1"/>
</dbReference>
<accession>A0A7W5C5B2</accession>
<dbReference type="InterPro" id="IPR049046">
    <property type="entry name" value="Beta-AFase-like_GH127_middle"/>
</dbReference>
<dbReference type="InterPro" id="IPR005084">
    <property type="entry name" value="CBM6"/>
</dbReference>
<feature type="domain" description="CBM6" evidence="2">
    <location>
        <begin position="1043"/>
        <end position="1171"/>
    </location>
</feature>
<gene>
    <name evidence="4" type="ORF">FHS16_001361</name>
</gene>
<dbReference type="Gene3D" id="2.60.120.560">
    <property type="entry name" value="Exo-inulinase, domain 1"/>
    <property type="match status" value="2"/>
</dbReference>
<dbReference type="CDD" id="cd08547">
    <property type="entry name" value="Type_II_cohesin"/>
    <property type="match status" value="1"/>
</dbReference>
<evidence type="ECO:0000256" key="1">
    <source>
        <dbReference type="SAM" id="SignalP"/>
    </source>
</evidence>
<sequence length="1460" mass="159755">MRFSAKLKTWMAIPLIFSMYASLFMPAMHVEASNEPEPGFFEDHFNRSVINENWQVVDGAWSVQNGMMTADSGSGSKALIKENELQDGSMEGDISFPDRKGDAGFLLRTISAAPGADNVKGYYAGISAQGTGSVFLGRMDNKWTELKRASIPVNPNTSYAFKVSAIGSQIKFYVNGELVLEQTDTTYTKGQAGVRLYQSKPTYDNIRIADDKGAERFVDAFDSEVESVALPNWQALKGNWKLQSGGITVNAGQRQALFVKDTLFHDFTVETDISLQDAAGSAGLVFRSQPNIKDGQADGYYVSLRGDGSLVLSRLHEEWTELKTVKALDTVNLQTFYQLKVVTYGSGIKIFLDDMHNAVMEYEDDSELKWSSGGIGVWANDAQSVFDNFIATDYAVPAESFKEPVANKDPLAQTPFVPLPLGSVKADGWLLTQLELMKEGATGYAEDLYGELNTNSEWLGGTAPESNWERPVYYVKGLVALAYTLDDPELIAKSQKWVSWILASQREDGFFGPASDNDWWPRMVALYVLKDYYEATDDERVLSFLTNYFHYQLDNLDARPLRDWGQVRSGDNLNVVLWLYNRTGDPFLIQLAKKLRTQGTDTTDVFTNNNFLTPAKSNPDNFYTQHTVNVNQSIKTSAIYSQVSNNEADKLAFQAGNKHLDQLHNQITGMNSGTEMLAGLSSTQGVELCAIVERIHSNAVAAMITGDPQIGDALEKITFNSLPGSMSKDLKTHQYYSLPNQVQSGVTDHGFKQNYDNGTVQSPYSGFPCCRFNMHMGWPYFVKDMWAGTSDGGLGVIAYGPSRVSAVIKGANVTVKEATNYPFEDEIAFTIEEASESVAFPLKLRIPEWTKNAIITVNGQPQPAAKSGEYYTIDRQWKEGDTVSLTLPMEIKTSTWINNSIGIERGPLVFSLKIEENWVEKSNPAPHIKTSGFKEYAIDAKSPWNYGLLIDRDNPGASIEVVTSEMPENPFLQETTPIKLIAKGKRIPAWGKAPNGVSVAEPPVGPVYSAEPTEEITLVPFGAENLRVSYFPEATEDAGAIPAKYEAEQAKLFKATARTNNVHASGSSYVGGIDYADSYVSFDQVEAPAAGTYKMFIWYGQNTGNYQPATAQIIVNGGEEQSVKLAGTINWGRFMATSVNVELKEGTNTITFMRDTGPSSGFYELDYIALSSVSDEQDEPAAAPKAVWSGAASLESGEQATYTLAVQGVTDSVYQNVYAQDVTVTYDPSKLSFSSAVSLREGLAVLEPKELAPGKIRILAFGEGVALTPNEAWLKLSFQAAMLEEAADTLISAVDMSLANSEGHELPISGAQHSVHIQAAPADKTALNEAISTAQAAYDEAVTGTQTGQYPAAVKQQLQDAINKAKLTAEDAQATKAQIAAAILKLFETLELFRSGIIKPTDGDINHDNKRSIGDLAIVAAAYGKSSSDPNWEQYRNADLNRDGIVDIEDLAMLAAWITG</sequence>
<dbReference type="Gene3D" id="2.60.40.680">
    <property type="match status" value="1"/>
</dbReference>
<proteinExistence type="predicted"/>
<dbReference type="EMBL" id="JACHXW010000003">
    <property type="protein sequence ID" value="MBB3151318.1"/>
    <property type="molecule type" value="Genomic_DNA"/>
</dbReference>
<dbReference type="InterPro" id="IPR008965">
    <property type="entry name" value="CBM2/CBM3_carb-bd_dom_sf"/>
</dbReference>
<keyword evidence="5" id="KW-1185">Reference proteome</keyword>
<comment type="caution">
    <text evidence="4">The sequence shown here is derived from an EMBL/GenBank/DDBJ whole genome shotgun (WGS) entry which is preliminary data.</text>
</comment>
<dbReference type="InterPro" id="IPR018247">
    <property type="entry name" value="EF_Hand_1_Ca_BS"/>
</dbReference>
<dbReference type="Pfam" id="PF20736">
    <property type="entry name" value="Glyco_hydro127M"/>
    <property type="match status" value="1"/>
</dbReference>
<dbReference type="Gene3D" id="1.10.1330.10">
    <property type="entry name" value="Dockerin domain"/>
    <property type="match status" value="1"/>
</dbReference>
<dbReference type="SUPFAM" id="SSF49785">
    <property type="entry name" value="Galactose-binding domain-like"/>
    <property type="match status" value="1"/>
</dbReference>
<dbReference type="PANTHER" id="PTHR31151:SF0">
    <property type="entry name" value="PROLINE-TRNA LIGASE (DUF1680)"/>
    <property type="match status" value="1"/>
</dbReference>
<dbReference type="InterPro" id="IPR002102">
    <property type="entry name" value="Cohesin_dom"/>
</dbReference>
<dbReference type="GO" id="GO:0030246">
    <property type="term" value="F:carbohydrate binding"/>
    <property type="evidence" value="ECO:0007669"/>
    <property type="project" value="InterPro"/>
</dbReference>
<feature type="signal peptide" evidence="1">
    <location>
        <begin position="1"/>
        <end position="27"/>
    </location>
</feature>
<dbReference type="Gene3D" id="2.60.120.260">
    <property type="entry name" value="Galactose-binding domain-like"/>
    <property type="match status" value="1"/>
</dbReference>
<feature type="domain" description="Dockerin" evidence="3">
    <location>
        <begin position="1398"/>
        <end position="1460"/>
    </location>
</feature>
<dbReference type="PROSITE" id="PS00018">
    <property type="entry name" value="EF_HAND_1"/>
    <property type="match status" value="1"/>
</dbReference>
<dbReference type="InterPro" id="IPR008928">
    <property type="entry name" value="6-hairpin_glycosidase_sf"/>
</dbReference>
<evidence type="ECO:0000259" key="3">
    <source>
        <dbReference type="PROSITE" id="PS51766"/>
    </source>
</evidence>
<dbReference type="Pfam" id="PF00963">
    <property type="entry name" value="Cohesin"/>
    <property type="match status" value="1"/>
</dbReference>
<dbReference type="InterPro" id="IPR016134">
    <property type="entry name" value="Dockerin_dom"/>
</dbReference>
<dbReference type="SUPFAM" id="SSF63446">
    <property type="entry name" value="Type I dockerin domain"/>
    <property type="match status" value="1"/>
</dbReference>
<feature type="chain" id="PRO_5038755026" evidence="1">
    <location>
        <begin position="28"/>
        <end position="1460"/>
    </location>
</feature>
<evidence type="ECO:0000313" key="5">
    <source>
        <dbReference type="Proteomes" id="UP000518605"/>
    </source>
</evidence>
<evidence type="ECO:0000313" key="4">
    <source>
        <dbReference type="EMBL" id="MBB3151318.1"/>
    </source>
</evidence>
<dbReference type="PROSITE" id="PS51766">
    <property type="entry name" value="DOCKERIN"/>
    <property type="match status" value="1"/>
</dbReference>
<dbReference type="InterPro" id="IPR008979">
    <property type="entry name" value="Galactose-bd-like_sf"/>
</dbReference>
<organism evidence="4 5">
    <name type="scientific">Paenibacillus endophyticus</name>
    <dbReference type="NCBI Taxonomy" id="1294268"/>
    <lineage>
        <taxon>Bacteria</taxon>
        <taxon>Bacillati</taxon>
        <taxon>Bacillota</taxon>
        <taxon>Bacilli</taxon>
        <taxon>Bacillales</taxon>
        <taxon>Paenibacillaceae</taxon>
        <taxon>Paenibacillus</taxon>
    </lineage>
</organism>
<dbReference type="Pfam" id="PF16990">
    <property type="entry name" value="CBM_35"/>
    <property type="match status" value="1"/>
</dbReference>
<dbReference type="Pfam" id="PF07944">
    <property type="entry name" value="Beta-AFase-like_GH127_cat"/>
    <property type="match status" value="1"/>
</dbReference>
<dbReference type="PANTHER" id="PTHR31151">
    <property type="entry name" value="PROLINE-TRNA LIGASE (DUF1680)"/>
    <property type="match status" value="1"/>
</dbReference>
<dbReference type="InterPro" id="IPR036439">
    <property type="entry name" value="Dockerin_dom_sf"/>
</dbReference>
<dbReference type="CDD" id="cd14254">
    <property type="entry name" value="Dockerin_II"/>
    <property type="match status" value="1"/>
</dbReference>
<dbReference type="Proteomes" id="UP000518605">
    <property type="component" value="Unassembled WGS sequence"/>
</dbReference>
<evidence type="ECO:0000259" key="2">
    <source>
        <dbReference type="PROSITE" id="PS51175"/>
    </source>
</evidence>